<protein>
    <submittedName>
        <fullName evidence="1">Uncharacterized protein</fullName>
    </submittedName>
</protein>
<name>Q2SI58_HAHCH</name>
<dbReference type="AlphaFoldDB" id="Q2SI58"/>
<evidence type="ECO:0000313" key="2">
    <source>
        <dbReference type="Proteomes" id="UP000000238"/>
    </source>
</evidence>
<dbReference type="Proteomes" id="UP000000238">
    <property type="component" value="Chromosome"/>
</dbReference>
<evidence type="ECO:0000313" key="1">
    <source>
        <dbReference type="EMBL" id="ABC29666.1"/>
    </source>
</evidence>
<organism evidence="1 2">
    <name type="scientific">Hahella chejuensis (strain KCTC 2396)</name>
    <dbReference type="NCBI Taxonomy" id="349521"/>
    <lineage>
        <taxon>Bacteria</taxon>
        <taxon>Pseudomonadati</taxon>
        <taxon>Pseudomonadota</taxon>
        <taxon>Gammaproteobacteria</taxon>
        <taxon>Oceanospirillales</taxon>
        <taxon>Hahellaceae</taxon>
        <taxon>Hahella</taxon>
    </lineage>
</organism>
<dbReference type="OrthoDB" id="10009979at2"/>
<dbReference type="STRING" id="349521.HCH_02892"/>
<dbReference type="HOGENOM" id="CLU_715275_0_0_6"/>
<sequence>MPEYGYHNESFASVLFIQAGKAQSMAVGDVFFLNPGDSVDEIYAALKAASGTSNGRIGLYICAADKLPQVGASPVRYIDIPTISTAGAVYGGAITPYVEPAGAGSFCAIVAGAIPGTSNTNLNAAKHPSDVVTSSVCNSGVGVWVRDSEDPDRLAAWAIVTLSSTPSPSISGLVGGNASTQYGDETANVTDFSETITSGYLTPDAGSTQYALLDVTDNLDGTVDYRSPGDAPTSAVDLVLSGASESATLAGVAHTQTHTAQFPAPGTNADDNSFAAGQGGGNNPWFEPPAFPLADTTATYDLVFKDGVSAITTANIVLDVNDVVEAEEGTPAGTTFQVTFQKIYDDGTTASWTVTLTVGEDGSLEVDSIMGPVFKDIFRPVFREVA</sequence>
<dbReference type="RefSeq" id="WP_011396735.1">
    <property type="nucleotide sequence ID" value="NC_007645.1"/>
</dbReference>
<keyword evidence="2" id="KW-1185">Reference proteome</keyword>
<proteinExistence type="predicted"/>
<reference evidence="1 2" key="1">
    <citation type="journal article" date="2005" name="Nucleic Acids Res.">
        <title>Genomic blueprint of Hahella chejuensis, a marine microbe producing an algicidal agent.</title>
        <authorList>
            <person name="Jeong H."/>
            <person name="Yim J.H."/>
            <person name="Lee C."/>
            <person name="Choi S.-H."/>
            <person name="Park Y.K."/>
            <person name="Yoon S.H."/>
            <person name="Hur C.-G."/>
            <person name="Kang H.-Y."/>
            <person name="Kim D."/>
            <person name="Lee H.H."/>
            <person name="Park K.H."/>
            <person name="Park S.-H."/>
            <person name="Park H.-S."/>
            <person name="Lee H.K."/>
            <person name="Oh T.K."/>
            <person name="Kim J.F."/>
        </authorList>
    </citation>
    <scope>NUCLEOTIDE SEQUENCE [LARGE SCALE GENOMIC DNA]</scope>
    <source>
        <strain evidence="1 2">KCTC 2396</strain>
    </source>
</reference>
<dbReference type="EMBL" id="CP000155">
    <property type="protein sequence ID" value="ABC29666.1"/>
    <property type="molecule type" value="Genomic_DNA"/>
</dbReference>
<gene>
    <name evidence="1" type="ordered locus">HCH_02892</name>
</gene>
<accession>Q2SI58</accession>
<dbReference type="KEGG" id="hch:HCH_02892"/>